<gene>
    <name evidence="3" type="ORF">NCTC10821_01784</name>
</gene>
<dbReference type="AlphaFoldDB" id="A0A378TEL8"/>
<reference evidence="3 4" key="1">
    <citation type="submission" date="2018-06" db="EMBL/GenBank/DDBJ databases">
        <authorList>
            <consortium name="Pathogen Informatics"/>
            <person name="Doyle S."/>
        </authorList>
    </citation>
    <scope>NUCLEOTIDE SEQUENCE [LARGE SCALE GENOMIC DNA]</scope>
    <source>
        <strain evidence="3 4">NCTC10821</strain>
    </source>
</reference>
<dbReference type="EMBL" id="UGQT01000001">
    <property type="protein sequence ID" value="STZ58273.1"/>
    <property type="molecule type" value="Genomic_DNA"/>
</dbReference>
<feature type="region of interest" description="Disordered" evidence="1">
    <location>
        <begin position="70"/>
        <end position="109"/>
    </location>
</feature>
<feature type="signal peptide" evidence="2">
    <location>
        <begin position="1"/>
        <end position="29"/>
    </location>
</feature>
<name>A0A378TEL8_9MYCO</name>
<proteinExistence type="predicted"/>
<keyword evidence="4" id="KW-1185">Reference proteome</keyword>
<feature type="compositionally biased region" description="Polar residues" evidence="1">
    <location>
        <begin position="91"/>
        <end position="109"/>
    </location>
</feature>
<evidence type="ECO:0000256" key="2">
    <source>
        <dbReference type="SAM" id="SignalP"/>
    </source>
</evidence>
<organism evidence="3 4">
    <name type="scientific">Mycolicibacterium tokaiense</name>
    <dbReference type="NCBI Taxonomy" id="39695"/>
    <lineage>
        <taxon>Bacteria</taxon>
        <taxon>Bacillati</taxon>
        <taxon>Actinomycetota</taxon>
        <taxon>Actinomycetes</taxon>
        <taxon>Mycobacteriales</taxon>
        <taxon>Mycobacteriaceae</taxon>
        <taxon>Mycolicibacterium</taxon>
    </lineage>
</organism>
<protein>
    <recommendedName>
        <fullName evidence="5">PASTA domain-containing protein</fullName>
    </recommendedName>
</protein>
<sequence length="109" mass="11064">MIMKKFGFATAAATALTAGFLGLAAPAMAAPTGAGNAQDTISSLQDQGYKVIVNRLSTAPLSEASVVSVGQGPTFSHTNANAGNEGGYGPNSDNQFAPQNTKTVYVNVR</sequence>
<accession>A0A378TEL8</accession>
<evidence type="ECO:0000313" key="3">
    <source>
        <dbReference type="EMBL" id="STZ58273.1"/>
    </source>
</evidence>
<evidence type="ECO:0000313" key="4">
    <source>
        <dbReference type="Proteomes" id="UP000254978"/>
    </source>
</evidence>
<keyword evidence="2" id="KW-0732">Signal</keyword>
<evidence type="ECO:0008006" key="5">
    <source>
        <dbReference type="Google" id="ProtNLM"/>
    </source>
</evidence>
<dbReference type="Proteomes" id="UP000254978">
    <property type="component" value="Unassembled WGS sequence"/>
</dbReference>
<feature type="compositionally biased region" description="Polar residues" evidence="1">
    <location>
        <begin position="71"/>
        <end position="82"/>
    </location>
</feature>
<evidence type="ECO:0000256" key="1">
    <source>
        <dbReference type="SAM" id="MobiDB-lite"/>
    </source>
</evidence>
<feature type="chain" id="PRO_5016598687" description="PASTA domain-containing protein" evidence="2">
    <location>
        <begin position="30"/>
        <end position="109"/>
    </location>
</feature>